<sequence length="82" mass="9137">MKTMNAAGPYVLSVVLTLLGPAVLYLGLFMTWTVETNEAYYLGVALVWVGGVVSFLGLCTSVVVVYRLIRMFERLVFTIVNW</sequence>
<dbReference type="EMBL" id="CP159290">
    <property type="protein sequence ID" value="XCH30196.1"/>
    <property type="molecule type" value="Genomic_DNA"/>
</dbReference>
<protein>
    <submittedName>
        <fullName evidence="2">Uncharacterized protein</fullName>
    </submittedName>
</protein>
<dbReference type="RefSeq" id="WP_353708191.1">
    <property type="nucleotide sequence ID" value="NZ_CP159290.1"/>
</dbReference>
<keyword evidence="1" id="KW-0472">Membrane</keyword>
<keyword evidence="1" id="KW-1133">Transmembrane helix</keyword>
<feature type="transmembrane region" description="Helical" evidence="1">
    <location>
        <begin position="40"/>
        <end position="66"/>
    </location>
</feature>
<feature type="transmembrane region" description="Helical" evidence="1">
    <location>
        <begin position="7"/>
        <end position="28"/>
    </location>
</feature>
<evidence type="ECO:0000256" key="1">
    <source>
        <dbReference type="SAM" id="Phobius"/>
    </source>
</evidence>
<reference evidence="2" key="1">
    <citation type="submission" date="2024-06" db="EMBL/GenBank/DDBJ databases">
        <title>Complete genome sequence of the cellulolytic actinobacterium, Cellulosimicrobium ES-005.</title>
        <authorList>
            <person name="Matthews C.T."/>
            <person name="Underwood K.D."/>
            <person name="Ghanchi K.M."/>
            <person name="Fields S.D."/>
            <person name="Gardner S.G."/>
        </authorList>
    </citation>
    <scope>NUCLEOTIDE SEQUENCE</scope>
    <source>
        <strain evidence="2">ES-005</strain>
    </source>
</reference>
<dbReference type="AlphaFoldDB" id="A0AAU8G1E8"/>
<accession>A0AAU8G1E8</accession>
<evidence type="ECO:0000313" key="2">
    <source>
        <dbReference type="EMBL" id="XCH30196.1"/>
    </source>
</evidence>
<keyword evidence="1" id="KW-0812">Transmembrane</keyword>
<organism evidence="2">
    <name type="scientific">Cellulosimicrobium sp. ES-005</name>
    <dbReference type="NCBI Taxonomy" id="3163031"/>
    <lineage>
        <taxon>Bacteria</taxon>
        <taxon>Bacillati</taxon>
        <taxon>Actinomycetota</taxon>
        <taxon>Actinomycetes</taxon>
        <taxon>Micrococcales</taxon>
        <taxon>Promicromonosporaceae</taxon>
        <taxon>Cellulosimicrobium</taxon>
    </lineage>
</organism>
<gene>
    <name evidence="2" type="ORF">ABRQ22_00420</name>
</gene>
<name>A0AAU8G1E8_9MICO</name>
<proteinExistence type="predicted"/>